<name>F2IAP8_FLUTR</name>
<evidence type="ECO:0000313" key="3">
    <source>
        <dbReference type="Proteomes" id="UP000007463"/>
    </source>
</evidence>
<keyword evidence="1" id="KW-1133">Transmembrane helix</keyword>
<dbReference type="Proteomes" id="UP000007463">
    <property type="component" value="Chromosome"/>
</dbReference>
<evidence type="ECO:0008006" key="4">
    <source>
        <dbReference type="Google" id="ProtNLM"/>
    </source>
</evidence>
<dbReference type="eggNOG" id="COG1589">
    <property type="taxonomic scope" value="Bacteria"/>
</dbReference>
<dbReference type="RefSeq" id="WP_013686973.1">
    <property type="nucleotide sequence ID" value="NC_015321.1"/>
</dbReference>
<keyword evidence="1" id="KW-0472">Membrane</keyword>
<dbReference type="HOGENOM" id="CLU_064655_0_1_10"/>
<protein>
    <recommendedName>
        <fullName evidence="4">Cell division protein FtsQ</fullName>
    </recommendedName>
</protein>
<dbReference type="AlphaFoldDB" id="F2IAP8"/>
<sequence precursor="true">MKDKLKIAAWALFAVGIISILYLARKSQDEAIALKPTISISVVDENAFLTEMELLARLERLNLLYPNQLMKNLKTTDIEVHIRKMHEVEEVNVFKQLGGNWGIRLKIRQPYARVFNQFGESFYVDSKGATMAPSTNFTARILVFSGNIKDKIDTLLVSDIEANPKLKNERSLDEIFRISKVIHESPFLSAQISQVHRDKWGDFILIPRVGAQRIVLGPASTEKDVNEKLKKLVVFYNNGLPFVGWNKYKTINLKYRNQVVCTYMNDTL</sequence>
<dbReference type="KEGG" id="fte:Fluta_2217"/>
<proteinExistence type="predicted"/>
<evidence type="ECO:0000256" key="1">
    <source>
        <dbReference type="SAM" id="Phobius"/>
    </source>
</evidence>
<reference evidence="2 3" key="1">
    <citation type="journal article" date="2011" name="Stand. Genomic Sci.">
        <title>Complete genome sequence of the gliding freshwater bacterium Fluviicola taffensis type strain (RW262).</title>
        <authorList>
            <person name="Woyke T."/>
            <person name="Chertkov O."/>
            <person name="Lapidus A."/>
            <person name="Nolan M."/>
            <person name="Lucas S."/>
            <person name="Del Rio T.G."/>
            <person name="Tice H."/>
            <person name="Cheng J.F."/>
            <person name="Tapia R."/>
            <person name="Han C."/>
            <person name="Goodwin L."/>
            <person name="Pitluck S."/>
            <person name="Liolios K."/>
            <person name="Pagani I."/>
            <person name="Ivanova N."/>
            <person name="Huntemann M."/>
            <person name="Mavromatis K."/>
            <person name="Mikhailova N."/>
            <person name="Pati A."/>
            <person name="Chen A."/>
            <person name="Palaniappan K."/>
            <person name="Land M."/>
            <person name="Hauser L."/>
            <person name="Brambilla E.M."/>
            <person name="Rohde M."/>
            <person name="Mwirichia R."/>
            <person name="Sikorski J."/>
            <person name="Tindall B.J."/>
            <person name="Goker M."/>
            <person name="Bristow J."/>
            <person name="Eisen J.A."/>
            <person name="Markowitz V."/>
            <person name="Hugenholtz P."/>
            <person name="Klenk H.P."/>
            <person name="Kyrpides N.C."/>
        </authorList>
    </citation>
    <scope>NUCLEOTIDE SEQUENCE [LARGE SCALE GENOMIC DNA]</scope>
    <source>
        <strain evidence="3">DSM 16823 / RW262 / RW262</strain>
    </source>
</reference>
<keyword evidence="1" id="KW-0812">Transmembrane</keyword>
<evidence type="ECO:0000313" key="2">
    <source>
        <dbReference type="EMBL" id="AEA44203.1"/>
    </source>
</evidence>
<keyword evidence="3" id="KW-1185">Reference proteome</keyword>
<accession>F2IAP8</accession>
<reference evidence="3" key="2">
    <citation type="submission" date="2011-02" db="EMBL/GenBank/DDBJ databases">
        <title>The complete genome of Fluviicola taffensis DSM 16823.</title>
        <authorList>
            <consortium name="US DOE Joint Genome Institute (JGI-PGF)"/>
            <person name="Lucas S."/>
            <person name="Copeland A."/>
            <person name="Lapidus A."/>
            <person name="Bruce D."/>
            <person name="Goodwin L."/>
            <person name="Pitluck S."/>
            <person name="Kyrpides N."/>
            <person name="Mavromatis K."/>
            <person name="Ivanova N."/>
            <person name="Mikhailova N."/>
            <person name="Pagani I."/>
            <person name="Chertkov O."/>
            <person name="Detter J.C."/>
            <person name="Han C."/>
            <person name="Tapia R."/>
            <person name="Land M."/>
            <person name="Hauser L."/>
            <person name="Markowitz V."/>
            <person name="Cheng J.-F."/>
            <person name="Hugenholtz P."/>
            <person name="Woyke T."/>
            <person name="Wu D."/>
            <person name="Tindall B."/>
            <person name="Pomrenke H.G."/>
            <person name="Brambilla E."/>
            <person name="Klenk H.-P."/>
            <person name="Eisen J.A."/>
        </authorList>
    </citation>
    <scope>NUCLEOTIDE SEQUENCE [LARGE SCALE GENOMIC DNA]</scope>
    <source>
        <strain evidence="3">DSM 16823 / RW262 / RW262</strain>
    </source>
</reference>
<gene>
    <name evidence="2" type="ordered locus">Fluta_2217</name>
</gene>
<dbReference type="OrthoDB" id="1466667at2"/>
<organism evidence="2 3">
    <name type="scientific">Fluviicola taffensis (strain DSM 16823 / NCIMB 13979 / RW262)</name>
    <dbReference type="NCBI Taxonomy" id="755732"/>
    <lineage>
        <taxon>Bacteria</taxon>
        <taxon>Pseudomonadati</taxon>
        <taxon>Bacteroidota</taxon>
        <taxon>Flavobacteriia</taxon>
        <taxon>Flavobacteriales</taxon>
        <taxon>Crocinitomicaceae</taxon>
        <taxon>Fluviicola</taxon>
    </lineage>
</organism>
<dbReference type="STRING" id="755732.Fluta_2217"/>
<dbReference type="EMBL" id="CP002542">
    <property type="protein sequence ID" value="AEA44203.1"/>
    <property type="molecule type" value="Genomic_DNA"/>
</dbReference>
<feature type="transmembrane region" description="Helical" evidence="1">
    <location>
        <begin position="7"/>
        <end position="24"/>
    </location>
</feature>